<dbReference type="Proteomes" id="UP000475862">
    <property type="component" value="Unassembled WGS sequence"/>
</dbReference>
<evidence type="ECO:0000313" key="2">
    <source>
        <dbReference type="Proteomes" id="UP000475862"/>
    </source>
</evidence>
<dbReference type="AlphaFoldDB" id="A0A6G0STY9"/>
<dbReference type="OrthoDB" id="10508064at2759"/>
<proteinExistence type="predicted"/>
<name>A0A6G0STY9_APHGL</name>
<organism evidence="1 2">
    <name type="scientific">Aphis glycines</name>
    <name type="common">Soybean aphid</name>
    <dbReference type="NCBI Taxonomy" id="307491"/>
    <lineage>
        <taxon>Eukaryota</taxon>
        <taxon>Metazoa</taxon>
        <taxon>Ecdysozoa</taxon>
        <taxon>Arthropoda</taxon>
        <taxon>Hexapoda</taxon>
        <taxon>Insecta</taxon>
        <taxon>Pterygota</taxon>
        <taxon>Neoptera</taxon>
        <taxon>Paraneoptera</taxon>
        <taxon>Hemiptera</taxon>
        <taxon>Sternorrhyncha</taxon>
        <taxon>Aphidomorpha</taxon>
        <taxon>Aphidoidea</taxon>
        <taxon>Aphididae</taxon>
        <taxon>Aphidini</taxon>
        <taxon>Aphis</taxon>
        <taxon>Aphis</taxon>
    </lineage>
</organism>
<protein>
    <submittedName>
        <fullName evidence="1">Uncharacterized protein</fullName>
    </submittedName>
</protein>
<keyword evidence="2" id="KW-1185">Reference proteome</keyword>
<dbReference type="EMBL" id="VYZN01002890">
    <property type="protein sequence ID" value="KAE9521434.1"/>
    <property type="molecule type" value="Genomic_DNA"/>
</dbReference>
<gene>
    <name evidence="1" type="ORF">AGLY_018173</name>
</gene>
<accession>A0A6G0STY9</accession>
<reference evidence="1 2" key="1">
    <citation type="submission" date="2019-08" db="EMBL/GenBank/DDBJ databases">
        <title>The genome of the soybean aphid Biotype 1, its phylome, world population structure and adaptation to the North American continent.</title>
        <authorList>
            <person name="Giordano R."/>
            <person name="Donthu R.K."/>
            <person name="Hernandez A.G."/>
            <person name="Wright C.L."/>
            <person name="Zimin A.V."/>
        </authorList>
    </citation>
    <scope>NUCLEOTIDE SEQUENCE [LARGE SCALE GENOMIC DNA]</scope>
    <source>
        <tissue evidence="1">Whole aphids</tissue>
    </source>
</reference>
<comment type="caution">
    <text evidence="1">The sequence shown here is derived from an EMBL/GenBank/DDBJ whole genome shotgun (WGS) entry which is preliminary data.</text>
</comment>
<sequence>MKKDIEIPSCMLRNDFNHIMHLISPWSEFKTTTWHFMKLMDKITKMNLQHKYGIGEPVFNSTKLLVNQLSVQNNSTTVNHNFDKLLSQYNFGFLDPLPFFTVQSSSGDLIINLLIIPVNMIPYQLNLKEVLLLTDIALPPCPKLVSAFWSGKLEIHDQPGFYEKIIVEYELICASKMYYMIYMQYEHVDCFMKNINSPDVYEKTVDDLIDHYQRFQFPCPDHKCNILAFSIKYYLNIRMKQWSRNENRETIKTNAKKKKFKYLYTVLEDKISVLQNLAIFFLFEFYAINRSTFNRSTH</sequence>
<evidence type="ECO:0000313" key="1">
    <source>
        <dbReference type="EMBL" id="KAE9521434.1"/>
    </source>
</evidence>